<proteinExistence type="predicted"/>
<gene>
    <name evidence="1" type="ORF">KI387_011408</name>
</gene>
<feature type="non-terminal residue" evidence="1">
    <location>
        <position position="70"/>
    </location>
</feature>
<dbReference type="Proteomes" id="UP000824469">
    <property type="component" value="Unassembled WGS sequence"/>
</dbReference>
<comment type="caution">
    <text evidence="1">The sequence shown here is derived from an EMBL/GenBank/DDBJ whole genome shotgun (WGS) entry which is preliminary data.</text>
</comment>
<dbReference type="EMBL" id="JAHRHJ020000008">
    <property type="protein sequence ID" value="KAH9307004.1"/>
    <property type="molecule type" value="Genomic_DNA"/>
</dbReference>
<feature type="non-terminal residue" evidence="1">
    <location>
        <position position="1"/>
    </location>
</feature>
<accession>A0AA38FN43</accession>
<evidence type="ECO:0000313" key="1">
    <source>
        <dbReference type="EMBL" id="KAH9307004.1"/>
    </source>
</evidence>
<evidence type="ECO:0000313" key="2">
    <source>
        <dbReference type="Proteomes" id="UP000824469"/>
    </source>
</evidence>
<name>A0AA38FN43_TAXCH</name>
<protein>
    <submittedName>
        <fullName evidence="1">Uncharacterized protein</fullName>
    </submittedName>
</protein>
<organism evidence="1 2">
    <name type="scientific">Taxus chinensis</name>
    <name type="common">Chinese yew</name>
    <name type="synonym">Taxus wallichiana var. chinensis</name>
    <dbReference type="NCBI Taxonomy" id="29808"/>
    <lineage>
        <taxon>Eukaryota</taxon>
        <taxon>Viridiplantae</taxon>
        <taxon>Streptophyta</taxon>
        <taxon>Embryophyta</taxon>
        <taxon>Tracheophyta</taxon>
        <taxon>Spermatophyta</taxon>
        <taxon>Pinopsida</taxon>
        <taxon>Pinidae</taxon>
        <taxon>Conifers II</taxon>
        <taxon>Cupressales</taxon>
        <taxon>Taxaceae</taxon>
        <taxon>Taxus</taxon>
    </lineage>
</organism>
<sequence>VGNGWGGLDLLGLGVGDLGVTLNVLGLGDGGFEIGLEDSIVLGFGDEGGKIGGEEDEEGVGSIIDGLGLE</sequence>
<keyword evidence="2" id="KW-1185">Reference proteome</keyword>
<reference evidence="1 2" key="1">
    <citation type="journal article" date="2021" name="Nat. Plants">
        <title>The Taxus genome provides insights into paclitaxel biosynthesis.</title>
        <authorList>
            <person name="Xiong X."/>
            <person name="Gou J."/>
            <person name="Liao Q."/>
            <person name="Li Y."/>
            <person name="Zhou Q."/>
            <person name="Bi G."/>
            <person name="Li C."/>
            <person name="Du R."/>
            <person name="Wang X."/>
            <person name="Sun T."/>
            <person name="Guo L."/>
            <person name="Liang H."/>
            <person name="Lu P."/>
            <person name="Wu Y."/>
            <person name="Zhang Z."/>
            <person name="Ro D.K."/>
            <person name="Shang Y."/>
            <person name="Huang S."/>
            <person name="Yan J."/>
        </authorList>
    </citation>
    <scope>NUCLEOTIDE SEQUENCE [LARGE SCALE GENOMIC DNA]</scope>
    <source>
        <strain evidence="1">Ta-2019</strain>
    </source>
</reference>
<dbReference type="AlphaFoldDB" id="A0AA38FN43"/>